<dbReference type="Proteomes" id="UP000240481">
    <property type="component" value="Unassembled WGS sequence"/>
</dbReference>
<dbReference type="PANTHER" id="PTHR35894:SF1">
    <property type="entry name" value="PHOSPHORIBULOKINASE _ URIDINE KINASE FAMILY"/>
    <property type="match status" value="1"/>
</dbReference>
<reference evidence="1 2" key="1">
    <citation type="submission" date="2018-01" db="EMBL/GenBank/DDBJ databases">
        <title>Whole genome sequencing of Histamine producing bacteria.</title>
        <authorList>
            <person name="Butler K."/>
        </authorList>
    </citation>
    <scope>NUCLEOTIDE SEQUENCE [LARGE SCALE GENOMIC DNA]</scope>
    <source>
        <strain evidence="1 2">DSM 24669</strain>
    </source>
</reference>
<gene>
    <name evidence="1" type="ORF">C9I94_18400</name>
</gene>
<dbReference type="Pfam" id="PF05621">
    <property type="entry name" value="TniB"/>
    <property type="match status" value="1"/>
</dbReference>
<dbReference type="Gene3D" id="3.40.50.300">
    <property type="entry name" value="P-loop containing nucleotide triphosphate hydrolases"/>
    <property type="match status" value="1"/>
</dbReference>
<protein>
    <recommendedName>
        <fullName evidence="3">AAA+ ATPase domain-containing protein</fullName>
    </recommendedName>
</protein>
<keyword evidence="2" id="KW-1185">Reference proteome</keyword>
<dbReference type="SUPFAM" id="SSF52540">
    <property type="entry name" value="P-loop containing nucleoside triphosphate hydrolases"/>
    <property type="match status" value="1"/>
</dbReference>
<dbReference type="EMBL" id="PYLZ01000011">
    <property type="protein sequence ID" value="PSW22756.1"/>
    <property type="molecule type" value="Genomic_DNA"/>
</dbReference>
<dbReference type="PANTHER" id="PTHR35894">
    <property type="entry name" value="GENERAL SECRETION PATHWAY PROTEIN A-RELATED"/>
    <property type="match status" value="1"/>
</dbReference>
<dbReference type="STRING" id="680026.AB733_20265"/>
<organism evidence="1 2">
    <name type="scientific">Photobacterium swingsii</name>
    <dbReference type="NCBI Taxonomy" id="680026"/>
    <lineage>
        <taxon>Bacteria</taxon>
        <taxon>Pseudomonadati</taxon>
        <taxon>Pseudomonadota</taxon>
        <taxon>Gammaproteobacteria</taxon>
        <taxon>Vibrionales</taxon>
        <taxon>Vibrionaceae</taxon>
        <taxon>Photobacterium</taxon>
    </lineage>
</organism>
<dbReference type="OrthoDB" id="6058098at2"/>
<dbReference type="AlphaFoldDB" id="A0A0J8V734"/>
<comment type="caution">
    <text evidence="1">The sequence shown here is derived from an EMBL/GenBank/DDBJ whole genome shotgun (WGS) entry which is preliminary data.</text>
</comment>
<evidence type="ECO:0008006" key="3">
    <source>
        <dbReference type="Google" id="ProtNLM"/>
    </source>
</evidence>
<dbReference type="RefSeq" id="WP_048900422.1">
    <property type="nucleotide sequence ID" value="NZ_AP024853.1"/>
</dbReference>
<evidence type="ECO:0000313" key="1">
    <source>
        <dbReference type="EMBL" id="PSW22756.1"/>
    </source>
</evidence>
<accession>A0A0J8V734</accession>
<proteinExistence type="predicted"/>
<name>A0A0J8V734_9GAMM</name>
<sequence length="308" mass="34947">MKSSILGQFQNPTLIDFKSSYVYHPHFKRVLKAFEKALCFSCSDEFESVAVSGATGVGKSTVCRAFEEKLQAMLPANSDEKPVINITAKTFTTAKGFYSSLLFELGAVNSTSGTTEDMRKRLVKLFHEKGVIMIILDEFQDLFECKSTQSALLTANFYKGFMKEMKIPVVISGTEVVAELLKINRQFQRLYNLYELPGFNMRSHQAIEYFSKFVAELMKNAPLPLAFEFKGVALKRLYLATEGSLALIKKLATEAIYVALENGQEELDLYAFAQAFKRYFIQRQEEIGLNPFEEDRVKVNRVFQKVAV</sequence>
<evidence type="ECO:0000313" key="2">
    <source>
        <dbReference type="Proteomes" id="UP000240481"/>
    </source>
</evidence>
<dbReference type="InterPro" id="IPR052026">
    <property type="entry name" value="ExeA_AAA_ATPase_DNA-bind"/>
</dbReference>
<dbReference type="InterPro" id="IPR008868">
    <property type="entry name" value="TniB"/>
</dbReference>
<dbReference type="InterPro" id="IPR027417">
    <property type="entry name" value="P-loop_NTPase"/>
</dbReference>